<dbReference type="OrthoDB" id="377209at2759"/>
<dbReference type="SUPFAM" id="SSF109905">
    <property type="entry name" value="Surp module (SWAP domain)"/>
    <property type="match status" value="1"/>
</dbReference>
<evidence type="ECO:0000256" key="2">
    <source>
        <dbReference type="SAM" id="MobiDB-lite"/>
    </source>
</evidence>
<evidence type="ECO:0000259" key="3">
    <source>
        <dbReference type="PROSITE" id="PS51391"/>
    </source>
</evidence>
<organism evidence="4">
    <name type="scientific">Eremomyces bilateralis CBS 781.70</name>
    <dbReference type="NCBI Taxonomy" id="1392243"/>
    <lineage>
        <taxon>Eukaryota</taxon>
        <taxon>Fungi</taxon>
        <taxon>Dikarya</taxon>
        <taxon>Ascomycota</taxon>
        <taxon>Pezizomycotina</taxon>
        <taxon>Dothideomycetes</taxon>
        <taxon>Dothideomycetes incertae sedis</taxon>
        <taxon>Eremomycetales</taxon>
        <taxon>Eremomycetaceae</taxon>
        <taxon>Eremomyces</taxon>
    </lineage>
</organism>
<dbReference type="PROSITE" id="PS51391">
    <property type="entry name" value="CID"/>
    <property type="match status" value="1"/>
</dbReference>
<feature type="compositionally biased region" description="Basic and acidic residues" evidence="2">
    <location>
        <begin position="445"/>
        <end position="455"/>
    </location>
</feature>
<feature type="region of interest" description="Disordered" evidence="2">
    <location>
        <begin position="1"/>
        <end position="127"/>
    </location>
</feature>
<dbReference type="GO" id="GO:0006396">
    <property type="term" value="P:RNA processing"/>
    <property type="evidence" value="ECO:0007669"/>
    <property type="project" value="InterPro"/>
</dbReference>
<dbReference type="PANTHER" id="PTHR23140:SF0">
    <property type="entry name" value="U2 SNRNP-ASSOCIATED SURP MOTIF-CONTAINING PROTEIN"/>
    <property type="match status" value="1"/>
</dbReference>
<sequence length="796" mass="87957">MSEKPIKQFPSLATKLSAPSKKSVFERQKEEAEAKRTREDAETKAAYEEFVKSFAGDEDEHDRHDAGPRRRVGNAGFGATKRHFTPVQRKSMIGSGPGSLGPPSSISKKRTADGSSIPRNERDRPIFAYNEEHPRQTAVSRFALDDDEADIVEDHTEASEKAAARPTLRMSNLPPGMTGILVKSLLPGLLRVENVRIQSNRTTQSLDTDRRSGVAIVTLAKDTPASDIDSAVSTLQGRYLGWGYYLSLGRHLSSAALAPGLPDLSKISASLPFGAKAIMQPSFNRVPPGGLKGSFAPPESLGGRQNIVKQAPSQIMVGPPSDLQQIKMIHKTVEAIIKHGPEFEALLMSRPDVQRQEKWAWIWDARSTGGVWYRWRLWSIMTGTDHENRGGHGHSGLNAVFDGGAPWMAPDASLRFEFSTNFEQFVSDSLDYDSSEEDHSDEEEVAKQRSKREGQDVDSYEESYLNPLQKAKLTYLLARLPTSTGRLRKGDVARVTAFAISNASAGKEVADLIAANVERPFAYSKANQEPDIEGGPEDDERLKFDHISMEDSENRGTKDQSASKLIALYVVSDTLQSSSVSGVRHAWKYRQLFEAALTQRKIFERLGEMEKVLGWGRLKAEKWKRSVMNLLNLWEGWSVFSTEGQEKFVQAFNQAANAEKPSEYPEEKPLVKTDRSRWKAVDADEPRQNDASPNAEAKPGEGSSGDIDAMDLDGEAMEDNLDGEAMDDLDGEVMDEELDGEEMDEDVDGVPVGTEPDAGVSEPPELSKTSQQVNETKARPVRPRAVDMFADSDSDK</sequence>
<proteinExistence type="predicted"/>
<dbReference type="GeneID" id="54415881"/>
<keyword evidence="5" id="KW-1185">Reference proteome</keyword>
<dbReference type="InterPro" id="IPR035967">
    <property type="entry name" value="SWAP/Surp_sf"/>
</dbReference>
<dbReference type="EMBL" id="ML975156">
    <property type="protein sequence ID" value="KAF1813084.1"/>
    <property type="molecule type" value="Genomic_DNA"/>
</dbReference>
<dbReference type="InterPro" id="IPR006569">
    <property type="entry name" value="CID_dom"/>
</dbReference>
<keyword evidence="1" id="KW-0694">RNA-binding</keyword>
<evidence type="ECO:0000313" key="4">
    <source>
        <dbReference type="EMBL" id="KAF1813084.1"/>
    </source>
</evidence>
<feature type="region of interest" description="Disordered" evidence="2">
    <location>
        <begin position="432"/>
        <end position="460"/>
    </location>
</feature>
<dbReference type="Pfam" id="PF01805">
    <property type="entry name" value="Surp"/>
    <property type="match status" value="1"/>
</dbReference>
<feature type="compositionally biased region" description="Basic and acidic residues" evidence="2">
    <location>
        <begin position="23"/>
        <end position="51"/>
    </location>
</feature>
<accession>A0A6G1G4V8</accession>
<feature type="compositionally biased region" description="Basic and acidic residues" evidence="2">
    <location>
        <begin position="660"/>
        <end position="688"/>
    </location>
</feature>
<evidence type="ECO:0000256" key="1">
    <source>
        <dbReference type="ARBA" id="ARBA00022884"/>
    </source>
</evidence>
<dbReference type="GO" id="GO:0003723">
    <property type="term" value="F:RNA binding"/>
    <property type="evidence" value="ECO:0007669"/>
    <property type="project" value="UniProtKB-KW"/>
</dbReference>
<feature type="domain" description="CID" evidence="3">
    <location>
        <begin position="465"/>
        <end position="656"/>
    </location>
</feature>
<feature type="compositionally biased region" description="Acidic residues" evidence="2">
    <location>
        <begin position="708"/>
        <end position="748"/>
    </location>
</feature>
<dbReference type="AlphaFoldDB" id="A0A6G1G4V8"/>
<dbReference type="InterPro" id="IPR008942">
    <property type="entry name" value="ENTH_VHS"/>
</dbReference>
<reference evidence="4 6" key="1">
    <citation type="submission" date="2020-01" db="EMBL/GenBank/DDBJ databases">
        <authorList>
            <consortium name="DOE Joint Genome Institute"/>
            <person name="Haridas S."/>
            <person name="Albert R."/>
            <person name="Binder M."/>
            <person name="Bloem J."/>
            <person name="Labutti K."/>
            <person name="Salamov A."/>
            <person name="Andreopoulos B."/>
            <person name="Baker S.E."/>
            <person name="Barry K."/>
            <person name="Bills G."/>
            <person name="Bluhm B.H."/>
            <person name="Cannon C."/>
            <person name="Castanera R."/>
            <person name="Culley D.E."/>
            <person name="Daum C."/>
            <person name="Ezra D."/>
            <person name="Gonzalez J.B."/>
            <person name="Henrissat B."/>
            <person name="Kuo A."/>
            <person name="Liang C."/>
            <person name="Lipzen A."/>
            <person name="Lutzoni F."/>
            <person name="Magnuson J."/>
            <person name="Mondo S."/>
            <person name="Nolan M."/>
            <person name="Ohm R."/>
            <person name="Pangilinan J."/>
            <person name="Park H.-J."/>
            <person name="Ramirez L."/>
            <person name="Alfaro M."/>
            <person name="Sun H."/>
            <person name="Tritt A."/>
            <person name="Yoshinaga Y."/>
            <person name="Zwiers L.-H."/>
            <person name="Turgeon B.G."/>
            <person name="Goodwin S.B."/>
            <person name="Spatafora J.W."/>
            <person name="Crous P.W."/>
            <person name="Grigoriev I.V."/>
        </authorList>
    </citation>
    <scope>NUCLEOTIDE SEQUENCE</scope>
    <source>
        <strain evidence="4 6">CBS 781.70</strain>
    </source>
</reference>
<dbReference type="Gene3D" id="1.10.10.790">
    <property type="entry name" value="Surp module"/>
    <property type="match status" value="1"/>
</dbReference>
<feature type="region of interest" description="Disordered" evidence="2">
    <location>
        <begin position="656"/>
        <end position="796"/>
    </location>
</feature>
<dbReference type="Proteomes" id="UP000504638">
    <property type="component" value="Unplaced"/>
</dbReference>
<protein>
    <recommendedName>
        <fullName evidence="3">CID domain-containing protein</fullName>
    </recommendedName>
</protein>
<evidence type="ECO:0000313" key="6">
    <source>
        <dbReference type="RefSeq" id="XP_033534715.1"/>
    </source>
</evidence>
<dbReference type="Gene3D" id="1.25.40.90">
    <property type="match status" value="1"/>
</dbReference>
<feature type="compositionally biased region" description="Acidic residues" evidence="2">
    <location>
        <begin position="432"/>
        <end position="444"/>
    </location>
</feature>
<gene>
    <name evidence="4 6" type="ORF">P152DRAFT_338091</name>
</gene>
<evidence type="ECO:0000313" key="5">
    <source>
        <dbReference type="Proteomes" id="UP000504638"/>
    </source>
</evidence>
<reference evidence="6" key="2">
    <citation type="submission" date="2020-04" db="EMBL/GenBank/DDBJ databases">
        <authorList>
            <consortium name="NCBI Genome Project"/>
        </authorList>
    </citation>
    <scope>NUCLEOTIDE SEQUENCE</scope>
    <source>
        <strain evidence="6">CBS 781.70</strain>
    </source>
</reference>
<dbReference type="InterPro" id="IPR000061">
    <property type="entry name" value="Surp"/>
</dbReference>
<dbReference type="SMART" id="SM00582">
    <property type="entry name" value="RPR"/>
    <property type="match status" value="1"/>
</dbReference>
<reference evidence="6" key="3">
    <citation type="submission" date="2025-04" db="UniProtKB">
        <authorList>
            <consortium name="RefSeq"/>
        </authorList>
    </citation>
    <scope>IDENTIFICATION</scope>
    <source>
        <strain evidence="6">CBS 781.70</strain>
    </source>
</reference>
<name>A0A6G1G4V8_9PEZI</name>
<dbReference type="GO" id="GO:0005634">
    <property type="term" value="C:nucleus"/>
    <property type="evidence" value="ECO:0007669"/>
    <property type="project" value="TreeGrafter"/>
</dbReference>
<dbReference type="InterPro" id="IPR051485">
    <property type="entry name" value="SR-CTD_assoc_factor"/>
</dbReference>
<dbReference type="RefSeq" id="XP_033534715.1">
    <property type="nucleotide sequence ID" value="XM_033675311.1"/>
</dbReference>
<dbReference type="PANTHER" id="PTHR23140">
    <property type="entry name" value="RNA PROCESSING PROTEIN LD23810P"/>
    <property type="match status" value="1"/>
</dbReference>